<dbReference type="OrthoDB" id="6309052at2"/>
<gene>
    <name evidence="1" type="ORF">ABT57_12640</name>
</gene>
<sequence length="67" mass="7983">MKKNREKHQKKAWKNGHEAKFEQMVGEYQNAKAMLDSMKVGTAEYSQHQKHCDSLFAKAERFFKQHQ</sequence>
<dbReference type="PATRIC" id="fig|320778.3.peg.2758"/>
<comment type="caution">
    <text evidence="1">The sequence shown here is derived from an EMBL/GenBank/DDBJ whole genome shotgun (WGS) entry which is preliminary data.</text>
</comment>
<dbReference type="Proteomes" id="UP000035909">
    <property type="component" value="Unassembled WGS sequence"/>
</dbReference>
<dbReference type="EMBL" id="LDOU01000013">
    <property type="protein sequence ID" value="KLV08671.1"/>
    <property type="molecule type" value="Genomic_DNA"/>
</dbReference>
<protein>
    <submittedName>
        <fullName evidence="1">Uncharacterized protein</fullName>
    </submittedName>
</protein>
<dbReference type="AlphaFoldDB" id="A0A0J1HAG5"/>
<dbReference type="RefSeq" id="WP_047885598.1">
    <property type="nucleotide sequence ID" value="NZ_CP071325.1"/>
</dbReference>
<keyword evidence="2" id="KW-1185">Reference proteome</keyword>
<proteinExistence type="predicted"/>
<accession>A0A0J1HAG5</accession>
<evidence type="ECO:0000313" key="2">
    <source>
        <dbReference type="Proteomes" id="UP000035909"/>
    </source>
</evidence>
<evidence type="ECO:0000313" key="1">
    <source>
        <dbReference type="EMBL" id="KLV08671.1"/>
    </source>
</evidence>
<name>A0A0J1HAG5_9GAMM</name>
<reference evidence="1 2" key="1">
    <citation type="submission" date="2015-05" db="EMBL/GenBank/DDBJ databases">
        <title>Photobacterium galathea sp. nov.</title>
        <authorList>
            <person name="Machado H."/>
            <person name="Gram L."/>
        </authorList>
    </citation>
    <scope>NUCLEOTIDE SEQUENCE [LARGE SCALE GENOMIC DNA]</scope>
    <source>
        <strain evidence="1 2">DSM 22954</strain>
    </source>
</reference>
<organism evidence="1 2">
    <name type="scientific">Photobacterium ganghwense</name>
    <dbReference type="NCBI Taxonomy" id="320778"/>
    <lineage>
        <taxon>Bacteria</taxon>
        <taxon>Pseudomonadati</taxon>
        <taxon>Pseudomonadota</taxon>
        <taxon>Gammaproteobacteria</taxon>
        <taxon>Vibrionales</taxon>
        <taxon>Vibrionaceae</taxon>
        <taxon>Photobacterium</taxon>
    </lineage>
</organism>